<organism evidence="12">
    <name type="scientific">freshwater metagenome</name>
    <dbReference type="NCBI Taxonomy" id="449393"/>
    <lineage>
        <taxon>unclassified sequences</taxon>
        <taxon>metagenomes</taxon>
        <taxon>ecological metagenomes</taxon>
    </lineage>
</organism>
<dbReference type="InterPro" id="IPR027417">
    <property type="entry name" value="P-loop_NTPase"/>
</dbReference>
<dbReference type="GO" id="GO:0005524">
    <property type="term" value="F:ATP binding"/>
    <property type="evidence" value="ECO:0007669"/>
    <property type="project" value="UniProtKB-KW"/>
</dbReference>
<evidence type="ECO:0000256" key="2">
    <source>
        <dbReference type="ARBA" id="ARBA00022692"/>
    </source>
</evidence>
<dbReference type="GO" id="GO:0034040">
    <property type="term" value="F:ATPase-coupled lipid transmembrane transporter activity"/>
    <property type="evidence" value="ECO:0007669"/>
    <property type="project" value="TreeGrafter"/>
</dbReference>
<evidence type="ECO:0000256" key="3">
    <source>
        <dbReference type="ARBA" id="ARBA00022741"/>
    </source>
</evidence>
<name>A0A6J7RCP2_9ZZZZ</name>
<dbReference type="GO" id="GO:0016020">
    <property type="term" value="C:membrane"/>
    <property type="evidence" value="ECO:0007669"/>
    <property type="project" value="UniProtKB-SubCell"/>
</dbReference>
<sequence>MSTARLLRWLQRSGPSRVRLLTGISISLVSAMASLILLGGAGLLVGKAAGRGGLAALGGLLILIELVAFLRAPLRYEERLLTHRVALGSMVRWRVWLYDVLALRTPGSLSYLSNGDLLDRSIEDIDTLEDLYVRIVLPLITAVVAGVLGVVVIGIFVPLAGLILAVGLLVGISLSLWCGHLSSHSTFEATRLRGEASAITVDLIDGGLDLSMAGHYGSYVRRLDEIEFHFARTDRRLSLIRSVGLSLLALVSGAVLIGVVLCCAVATHQGSLTPAEAAGLSLASLASLEPLLGVLFGALRAPGVDAAAMRLEELETSPVSALEPSSPVPWPRDASPLTFEKVTLSPAPLSMPVIEHLTLSIDPGDHVAILGASGTGKSTLCRSIMKFLEVDAGTIAVGTASYPSLTSESIRTHVALLDQSPTLFAGTLGDTLRLGAPDASDAALLSILEQCQLQELLPNGLESLSLPLAEDGRSLSLGQQRRIALARVLLRTPEILLLDEPTAGLSREQAKSVLSNALRYAGDATVILVTHDVEETAGFDAVWNLEGGRLSRIDPGAEPLLELRS</sequence>
<feature type="transmembrane region" description="Helical" evidence="7">
    <location>
        <begin position="52"/>
        <end position="74"/>
    </location>
</feature>
<evidence type="ECO:0000313" key="11">
    <source>
        <dbReference type="EMBL" id="CAB4859806.1"/>
    </source>
</evidence>
<dbReference type="PANTHER" id="PTHR24221">
    <property type="entry name" value="ATP-BINDING CASSETTE SUB-FAMILY B"/>
    <property type="match status" value="1"/>
</dbReference>
<dbReference type="InterPro" id="IPR003439">
    <property type="entry name" value="ABC_transporter-like_ATP-bd"/>
</dbReference>
<dbReference type="InterPro" id="IPR017871">
    <property type="entry name" value="ABC_transporter-like_CS"/>
</dbReference>
<feature type="domain" description="ABC transmembrane type-1" evidence="9">
    <location>
        <begin position="21"/>
        <end position="291"/>
    </location>
</feature>
<dbReference type="EMBL" id="CAFBPM010000012">
    <property type="protein sequence ID" value="CAB5026534.1"/>
    <property type="molecule type" value="Genomic_DNA"/>
</dbReference>
<keyword evidence="5 7" id="KW-1133">Transmembrane helix</keyword>
<protein>
    <submittedName>
        <fullName evidence="12">Unannotated protein</fullName>
    </submittedName>
</protein>
<feature type="transmembrane region" description="Helical" evidence="7">
    <location>
        <begin position="20"/>
        <end position="46"/>
    </location>
</feature>
<keyword evidence="4" id="KW-0067">ATP-binding</keyword>
<keyword evidence="3" id="KW-0547">Nucleotide-binding</keyword>
<evidence type="ECO:0000256" key="7">
    <source>
        <dbReference type="SAM" id="Phobius"/>
    </source>
</evidence>
<evidence type="ECO:0000259" key="8">
    <source>
        <dbReference type="PROSITE" id="PS50893"/>
    </source>
</evidence>
<evidence type="ECO:0000256" key="4">
    <source>
        <dbReference type="ARBA" id="ARBA00022840"/>
    </source>
</evidence>
<dbReference type="GO" id="GO:0140359">
    <property type="term" value="F:ABC-type transporter activity"/>
    <property type="evidence" value="ECO:0007669"/>
    <property type="project" value="InterPro"/>
</dbReference>
<evidence type="ECO:0000259" key="9">
    <source>
        <dbReference type="PROSITE" id="PS50929"/>
    </source>
</evidence>
<dbReference type="PROSITE" id="PS00211">
    <property type="entry name" value="ABC_TRANSPORTER_1"/>
    <property type="match status" value="1"/>
</dbReference>
<reference evidence="12" key="1">
    <citation type="submission" date="2020-05" db="EMBL/GenBank/DDBJ databases">
        <authorList>
            <person name="Chiriac C."/>
            <person name="Salcher M."/>
            <person name="Ghai R."/>
            <person name="Kavagutti S V."/>
        </authorList>
    </citation>
    <scope>NUCLEOTIDE SEQUENCE</scope>
</reference>
<dbReference type="EMBL" id="CAFBLT010000001">
    <property type="protein sequence ID" value="CAB4859806.1"/>
    <property type="molecule type" value="Genomic_DNA"/>
</dbReference>
<proteinExistence type="predicted"/>
<feature type="transmembrane region" description="Helical" evidence="7">
    <location>
        <begin position="162"/>
        <end position="183"/>
    </location>
</feature>
<dbReference type="GO" id="GO:0016887">
    <property type="term" value="F:ATP hydrolysis activity"/>
    <property type="evidence" value="ECO:0007669"/>
    <property type="project" value="InterPro"/>
</dbReference>
<feature type="transmembrane region" description="Helical" evidence="7">
    <location>
        <begin position="245"/>
        <end position="267"/>
    </location>
</feature>
<dbReference type="Gene3D" id="3.40.50.300">
    <property type="entry name" value="P-loop containing nucleotide triphosphate hydrolases"/>
    <property type="match status" value="1"/>
</dbReference>
<evidence type="ECO:0000313" key="12">
    <source>
        <dbReference type="EMBL" id="CAB5026534.1"/>
    </source>
</evidence>
<dbReference type="InterPro" id="IPR036640">
    <property type="entry name" value="ABC1_TM_sf"/>
</dbReference>
<dbReference type="PROSITE" id="PS50893">
    <property type="entry name" value="ABC_TRANSPORTER_2"/>
    <property type="match status" value="1"/>
</dbReference>
<evidence type="ECO:0000256" key="6">
    <source>
        <dbReference type="ARBA" id="ARBA00023136"/>
    </source>
</evidence>
<dbReference type="InterPro" id="IPR003593">
    <property type="entry name" value="AAA+_ATPase"/>
</dbReference>
<dbReference type="SUPFAM" id="SSF90123">
    <property type="entry name" value="ABC transporter transmembrane region"/>
    <property type="match status" value="1"/>
</dbReference>
<dbReference type="InterPro" id="IPR039421">
    <property type="entry name" value="Type_1_exporter"/>
</dbReference>
<dbReference type="Pfam" id="PF00005">
    <property type="entry name" value="ABC_tran"/>
    <property type="match status" value="1"/>
</dbReference>
<accession>A0A6J7RCP2</accession>
<dbReference type="InterPro" id="IPR011527">
    <property type="entry name" value="ABC1_TM_dom"/>
</dbReference>
<keyword evidence="2 7" id="KW-0812">Transmembrane</keyword>
<feature type="transmembrane region" description="Helical" evidence="7">
    <location>
        <begin position="131"/>
        <end position="156"/>
    </location>
</feature>
<dbReference type="EMBL" id="CAFABE010000044">
    <property type="protein sequence ID" value="CAB4829416.1"/>
    <property type="molecule type" value="Genomic_DNA"/>
</dbReference>
<dbReference type="Gene3D" id="1.20.1560.10">
    <property type="entry name" value="ABC transporter type 1, transmembrane domain"/>
    <property type="match status" value="1"/>
</dbReference>
<feature type="transmembrane region" description="Helical" evidence="7">
    <location>
        <begin position="279"/>
        <end position="299"/>
    </location>
</feature>
<evidence type="ECO:0000313" key="10">
    <source>
        <dbReference type="EMBL" id="CAB4829416.1"/>
    </source>
</evidence>
<evidence type="ECO:0000256" key="1">
    <source>
        <dbReference type="ARBA" id="ARBA00004141"/>
    </source>
</evidence>
<dbReference type="SUPFAM" id="SSF52540">
    <property type="entry name" value="P-loop containing nucleoside triphosphate hydrolases"/>
    <property type="match status" value="1"/>
</dbReference>
<keyword evidence="6 7" id="KW-0472">Membrane</keyword>
<dbReference type="PANTHER" id="PTHR24221:SF654">
    <property type="entry name" value="ATP-BINDING CASSETTE SUB-FAMILY B MEMBER 6"/>
    <property type="match status" value="1"/>
</dbReference>
<dbReference type="PROSITE" id="PS50929">
    <property type="entry name" value="ABC_TM1F"/>
    <property type="match status" value="1"/>
</dbReference>
<evidence type="ECO:0000256" key="5">
    <source>
        <dbReference type="ARBA" id="ARBA00022989"/>
    </source>
</evidence>
<dbReference type="SMART" id="SM00382">
    <property type="entry name" value="AAA"/>
    <property type="match status" value="1"/>
</dbReference>
<feature type="domain" description="ABC transporter" evidence="8">
    <location>
        <begin position="337"/>
        <end position="563"/>
    </location>
</feature>
<gene>
    <name evidence="10" type="ORF">UFOPK3164_01017</name>
    <name evidence="11" type="ORF">UFOPK3427_00111</name>
    <name evidence="12" type="ORF">UFOPK4112_01260</name>
</gene>
<dbReference type="AlphaFoldDB" id="A0A6J7RCP2"/>
<comment type="subcellular location">
    <subcellularLocation>
        <location evidence="1">Membrane</location>
        <topology evidence="1">Multi-pass membrane protein</topology>
    </subcellularLocation>
</comment>